<dbReference type="EC" id="2.7.1.26" evidence="14"/>
<evidence type="ECO:0000256" key="3">
    <source>
        <dbReference type="ARBA" id="ARBA00022630"/>
    </source>
</evidence>
<evidence type="ECO:0000256" key="10">
    <source>
        <dbReference type="ARBA" id="ARBA00022840"/>
    </source>
</evidence>
<evidence type="ECO:0000256" key="8">
    <source>
        <dbReference type="ARBA" id="ARBA00022777"/>
    </source>
</evidence>
<dbReference type="CDD" id="cd02064">
    <property type="entry name" value="FAD_synthetase_N"/>
    <property type="match status" value="1"/>
</dbReference>
<evidence type="ECO:0000256" key="1">
    <source>
        <dbReference type="ARBA" id="ARBA00004726"/>
    </source>
</evidence>
<organism evidence="16 17">
    <name type="scientific">Mordavella massiliensis</name>
    <dbReference type="NCBI Taxonomy" id="1871024"/>
    <lineage>
        <taxon>Bacteria</taxon>
        <taxon>Bacillati</taxon>
        <taxon>Bacillota</taxon>
        <taxon>Clostridia</taxon>
        <taxon>Eubacteriales</taxon>
        <taxon>Clostridiaceae</taxon>
        <taxon>Mordavella</taxon>
    </lineage>
</organism>
<accession>A0A938X9H5</accession>
<dbReference type="InterPro" id="IPR023468">
    <property type="entry name" value="Riboflavin_kinase"/>
</dbReference>
<dbReference type="GO" id="GO:0009231">
    <property type="term" value="P:riboflavin biosynthetic process"/>
    <property type="evidence" value="ECO:0007669"/>
    <property type="project" value="InterPro"/>
</dbReference>
<comment type="similarity">
    <text evidence="14">Belongs to the ribF family.</text>
</comment>
<comment type="catalytic activity">
    <reaction evidence="12 14">
        <text>riboflavin + ATP = FMN + ADP + H(+)</text>
        <dbReference type="Rhea" id="RHEA:14357"/>
        <dbReference type="ChEBI" id="CHEBI:15378"/>
        <dbReference type="ChEBI" id="CHEBI:30616"/>
        <dbReference type="ChEBI" id="CHEBI:57986"/>
        <dbReference type="ChEBI" id="CHEBI:58210"/>
        <dbReference type="ChEBI" id="CHEBI:456216"/>
        <dbReference type="EC" id="2.7.1.26"/>
    </reaction>
</comment>
<dbReference type="GO" id="GO:0003919">
    <property type="term" value="F:FMN adenylyltransferase activity"/>
    <property type="evidence" value="ECO:0007669"/>
    <property type="project" value="UniProtKB-UniRule"/>
</dbReference>
<evidence type="ECO:0000256" key="4">
    <source>
        <dbReference type="ARBA" id="ARBA00022643"/>
    </source>
</evidence>
<comment type="caution">
    <text evidence="16">The sequence shown here is derived from an EMBL/GenBank/DDBJ whole genome shotgun (WGS) entry which is preliminary data.</text>
</comment>
<protein>
    <recommendedName>
        <fullName evidence="14">Riboflavin biosynthesis protein</fullName>
    </recommendedName>
    <domain>
        <recommendedName>
            <fullName evidence="14">Riboflavin kinase</fullName>
            <ecNumber evidence="14">2.7.1.26</ecNumber>
        </recommendedName>
        <alternativeName>
            <fullName evidence="14">Flavokinase</fullName>
        </alternativeName>
    </domain>
    <domain>
        <recommendedName>
            <fullName evidence="14">FMN adenylyltransferase</fullName>
            <ecNumber evidence="14">2.7.7.2</ecNumber>
        </recommendedName>
        <alternativeName>
            <fullName evidence="14">FAD pyrophosphorylase</fullName>
        </alternativeName>
        <alternativeName>
            <fullName evidence="14">FAD synthase</fullName>
        </alternativeName>
    </domain>
</protein>
<dbReference type="GO" id="GO:0008531">
    <property type="term" value="F:riboflavin kinase activity"/>
    <property type="evidence" value="ECO:0007669"/>
    <property type="project" value="UniProtKB-UniRule"/>
</dbReference>
<dbReference type="Gene3D" id="2.40.30.30">
    <property type="entry name" value="Riboflavin kinase-like"/>
    <property type="match status" value="1"/>
</dbReference>
<dbReference type="NCBIfam" id="NF004162">
    <property type="entry name" value="PRK05627.1-5"/>
    <property type="match status" value="1"/>
</dbReference>
<evidence type="ECO:0000313" key="17">
    <source>
        <dbReference type="Proteomes" id="UP000705508"/>
    </source>
</evidence>
<dbReference type="GO" id="GO:0005524">
    <property type="term" value="F:ATP binding"/>
    <property type="evidence" value="ECO:0007669"/>
    <property type="project" value="UniProtKB-UniRule"/>
</dbReference>
<evidence type="ECO:0000256" key="6">
    <source>
        <dbReference type="ARBA" id="ARBA00022695"/>
    </source>
</evidence>
<dbReference type="Pfam" id="PF01687">
    <property type="entry name" value="Flavokinase"/>
    <property type="match status" value="1"/>
</dbReference>
<dbReference type="PANTHER" id="PTHR22749">
    <property type="entry name" value="RIBOFLAVIN KINASE/FMN ADENYLYLTRANSFERASE"/>
    <property type="match status" value="1"/>
</dbReference>
<keyword evidence="9 14" id="KW-0274">FAD</keyword>
<reference evidence="16" key="2">
    <citation type="journal article" date="2021" name="Sci. Rep.">
        <title>The distribution of antibiotic resistance genes in chicken gut microbiota commensals.</title>
        <authorList>
            <person name="Juricova H."/>
            <person name="Matiasovicova J."/>
            <person name="Kubasova T."/>
            <person name="Cejkova D."/>
            <person name="Rychlik I."/>
        </authorList>
    </citation>
    <scope>NUCLEOTIDE SEQUENCE</scope>
    <source>
        <strain evidence="16">An582</strain>
    </source>
</reference>
<dbReference type="AlphaFoldDB" id="A0A938X9H5"/>
<keyword evidence="5 14" id="KW-0808">Transferase</keyword>
<dbReference type="GO" id="GO:0009398">
    <property type="term" value="P:FMN biosynthetic process"/>
    <property type="evidence" value="ECO:0007669"/>
    <property type="project" value="UniProtKB-UniRule"/>
</dbReference>
<evidence type="ECO:0000256" key="9">
    <source>
        <dbReference type="ARBA" id="ARBA00022827"/>
    </source>
</evidence>
<evidence type="ECO:0000256" key="13">
    <source>
        <dbReference type="ARBA" id="ARBA00049494"/>
    </source>
</evidence>
<gene>
    <name evidence="16" type="primary">ribF</name>
    <name evidence="16" type="ORF">H6A20_01765</name>
</gene>
<evidence type="ECO:0000256" key="2">
    <source>
        <dbReference type="ARBA" id="ARBA00005201"/>
    </source>
</evidence>
<dbReference type="Pfam" id="PF06574">
    <property type="entry name" value="FAD_syn"/>
    <property type="match status" value="1"/>
</dbReference>
<dbReference type="EC" id="2.7.7.2" evidence="14"/>
<dbReference type="RefSeq" id="WP_204905445.1">
    <property type="nucleotide sequence ID" value="NZ_JACJKS010000002.1"/>
</dbReference>
<dbReference type="InterPro" id="IPR015864">
    <property type="entry name" value="FAD_synthase"/>
</dbReference>
<dbReference type="Gene3D" id="3.40.50.620">
    <property type="entry name" value="HUPs"/>
    <property type="match status" value="1"/>
</dbReference>
<evidence type="ECO:0000256" key="7">
    <source>
        <dbReference type="ARBA" id="ARBA00022741"/>
    </source>
</evidence>
<name>A0A938X9H5_9CLOT</name>
<keyword evidence="3 14" id="KW-0285">Flavoprotein</keyword>
<keyword evidence="8 14" id="KW-0418">Kinase</keyword>
<proteinExistence type="inferred from homology"/>
<keyword evidence="11" id="KW-0511">Multifunctional enzyme</keyword>
<sequence>MQYIQGLDAFRESGRTAVTLGKFDGLHRGHQKLVEKVESYGRADKVRTAVCSFDMEPLSERLHRPYRVLMTKEERRAHLEGRVDYLVDCPFTEEFSRMSAEDFIRDVLCGIFHAAYVVVGTDFSFGYQKRGDYHMLERYQDVYGYRLDVVEKERYQEREISSTYVKEALAAGDMELAQTLLGYPYEIAGTVEHGKQLGRTLGFPTFNVEPPAQKLLPPNGVYLEQVEVDGIWHGAIGNLGVRPTVTDSGRVLIESYLFDYSGNAYGKEVKIRLRAFRRPEQKFADVEEMKRQVDRDIAAGREYLSRFR</sequence>
<keyword evidence="7 14" id="KW-0547">Nucleotide-binding</keyword>
<dbReference type="SUPFAM" id="SSF52374">
    <property type="entry name" value="Nucleotidylyl transferase"/>
    <property type="match status" value="1"/>
</dbReference>
<keyword evidence="10 14" id="KW-0067">ATP-binding</keyword>
<evidence type="ECO:0000256" key="5">
    <source>
        <dbReference type="ARBA" id="ARBA00022679"/>
    </source>
</evidence>
<dbReference type="SUPFAM" id="SSF82114">
    <property type="entry name" value="Riboflavin kinase-like"/>
    <property type="match status" value="1"/>
</dbReference>
<reference evidence="16" key="1">
    <citation type="submission" date="2020-08" db="EMBL/GenBank/DDBJ databases">
        <authorList>
            <person name="Cejkova D."/>
            <person name="Kubasova T."/>
            <person name="Jahodarova E."/>
            <person name="Rychlik I."/>
        </authorList>
    </citation>
    <scope>NUCLEOTIDE SEQUENCE</scope>
    <source>
        <strain evidence="16">An582</strain>
    </source>
</reference>
<evidence type="ECO:0000256" key="12">
    <source>
        <dbReference type="ARBA" id="ARBA00047880"/>
    </source>
</evidence>
<dbReference type="EMBL" id="JACJKS010000002">
    <property type="protein sequence ID" value="MBM6947391.1"/>
    <property type="molecule type" value="Genomic_DNA"/>
</dbReference>
<dbReference type="InterPro" id="IPR023465">
    <property type="entry name" value="Riboflavin_kinase_dom_sf"/>
</dbReference>
<evidence type="ECO:0000313" key="16">
    <source>
        <dbReference type="EMBL" id="MBM6947391.1"/>
    </source>
</evidence>
<comment type="pathway">
    <text evidence="2 14">Cofactor biosynthesis; FMN biosynthesis; FMN from riboflavin (ATP route): step 1/1.</text>
</comment>
<dbReference type="PIRSF" id="PIRSF004491">
    <property type="entry name" value="FAD_Synth"/>
    <property type="match status" value="1"/>
</dbReference>
<comment type="catalytic activity">
    <reaction evidence="13 14">
        <text>FMN + ATP + H(+) = FAD + diphosphate</text>
        <dbReference type="Rhea" id="RHEA:17237"/>
        <dbReference type="ChEBI" id="CHEBI:15378"/>
        <dbReference type="ChEBI" id="CHEBI:30616"/>
        <dbReference type="ChEBI" id="CHEBI:33019"/>
        <dbReference type="ChEBI" id="CHEBI:57692"/>
        <dbReference type="ChEBI" id="CHEBI:58210"/>
        <dbReference type="EC" id="2.7.7.2"/>
    </reaction>
</comment>
<dbReference type="Proteomes" id="UP000705508">
    <property type="component" value="Unassembled WGS sequence"/>
</dbReference>
<evidence type="ECO:0000256" key="14">
    <source>
        <dbReference type="PIRNR" id="PIRNR004491"/>
    </source>
</evidence>
<dbReference type="GO" id="GO:0006747">
    <property type="term" value="P:FAD biosynthetic process"/>
    <property type="evidence" value="ECO:0007669"/>
    <property type="project" value="UniProtKB-UniRule"/>
</dbReference>
<dbReference type="NCBIfam" id="TIGR00083">
    <property type="entry name" value="ribF"/>
    <property type="match status" value="1"/>
</dbReference>
<keyword evidence="4 14" id="KW-0288">FMN</keyword>
<evidence type="ECO:0000259" key="15">
    <source>
        <dbReference type="SMART" id="SM00904"/>
    </source>
</evidence>
<keyword evidence="6 14" id="KW-0548">Nucleotidyltransferase</keyword>
<evidence type="ECO:0000256" key="11">
    <source>
        <dbReference type="ARBA" id="ARBA00023268"/>
    </source>
</evidence>
<dbReference type="PANTHER" id="PTHR22749:SF6">
    <property type="entry name" value="RIBOFLAVIN KINASE"/>
    <property type="match status" value="1"/>
</dbReference>
<feature type="domain" description="Riboflavin kinase" evidence="15">
    <location>
        <begin position="180"/>
        <end position="305"/>
    </location>
</feature>
<dbReference type="InterPro" id="IPR015865">
    <property type="entry name" value="Riboflavin_kinase_bac/euk"/>
</dbReference>
<dbReference type="SMART" id="SM00904">
    <property type="entry name" value="Flavokinase"/>
    <property type="match status" value="1"/>
</dbReference>
<dbReference type="InterPro" id="IPR014729">
    <property type="entry name" value="Rossmann-like_a/b/a_fold"/>
</dbReference>
<dbReference type="InterPro" id="IPR002606">
    <property type="entry name" value="Riboflavin_kinase_bac"/>
</dbReference>
<comment type="pathway">
    <text evidence="1 14">Cofactor biosynthesis; FAD biosynthesis; FAD from FMN: step 1/1.</text>
</comment>